<evidence type="ECO:0000259" key="5">
    <source>
        <dbReference type="Pfam" id="PF00535"/>
    </source>
</evidence>
<evidence type="ECO:0000256" key="2">
    <source>
        <dbReference type="ARBA" id="ARBA00022676"/>
    </source>
</evidence>
<dbReference type="STRING" id="1227455.C449_14972"/>
<protein>
    <submittedName>
        <fullName evidence="6">Glycosyltransferase</fullName>
    </submittedName>
</protein>
<proteinExistence type="inferred from homology"/>
<dbReference type="InParanoid" id="M0MC20"/>
<name>M0MC20_9EURY</name>
<reference evidence="6 7" key="1">
    <citation type="journal article" date="2014" name="PLoS Genet.">
        <title>Phylogenetically driven sequencing of extremely halophilic archaea reveals strategies for static and dynamic osmo-response.</title>
        <authorList>
            <person name="Becker E.A."/>
            <person name="Seitzer P.M."/>
            <person name="Tritt A."/>
            <person name="Larsen D."/>
            <person name="Krusor M."/>
            <person name="Yao A.I."/>
            <person name="Wu D."/>
            <person name="Madern D."/>
            <person name="Eisen J.A."/>
            <person name="Darling A.E."/>
            <person name="Facciotti M.T."/>
        </authorList>
    </citation>
    <scope>NUCLEOTIDE SEQUENCE [LARGE SCALE GENOMIC DNA]</scope>
    <source>
        <strain evidence="6 7">DSM 5350</strain>
    </source>
</reference>
<dbReference type="PANTHER" id="PTHR43179:SF12">
    <property type="entry name" value="GALACTOFURANOSYLTRANSFERASE GLFT2"/>
    <property type="match status" value="1"/>
</dbReference>
<dbReference type="OrthoDB" id="196370at2157"/>
<organism evidence="6 7">
    <name type="scientific">Halococcus saccharolyticus DSM 5350</name>
    <dbReference type="NCBI Taxonomy" id="1227455"/>
    <lineage>
        <taxon>Archaea</taxon>
        <taxon>Methanobacteriati</taxon>
        <taxon>Methanobacteriota</taxon>
        <taxon>Stenosarchaea group</taxon>
        <taxon>Halobacteria</taxon>
        <taxon>Halobacteriales</taxon>
        <taxon>Halococcaceae</taxon>
        <taxon>Halococcus</taxon>
    </lineage>
</organism>
<keyword evidence="2" id="KW-0328">Glycosyltransferase</keyword>
<dbReference type="InterPro" id="IPR029044">
    <property type="entry name" value="Nucleotide-diphossugar_trans"/>
</dbReference>
<feature type="region of interest" description="Disordered" evidence="4">
    <location>
        <begin position="123"/>
        <end position="143"/>
    </location>
</feature>
<feature type="domain" description="Glycosyltransferase 2-like" evidence="5">
    <location>
        <begin position="4"/>
        <end position="102"/>
    </location>
</feature>
<dbReference type="GO" id="GO:0016757">
    <property type="term" value="F:glycosyltransferase activity"/>
    <property type="evidence" value="ECO:0007669"/>
    <property type="project" value="UniProtKB-KW"/>
</dbReference>
<evidence type="ECO:0000256" key="3">
    <source>
        <dbReference type="ARBA" id="ARBA00022679"/>
    </source>
</evidence>
<evidence type="ECO:0000256" key="4">
    <source>
        <dbReference type="SAM" id="MobiDB-lite"/>
    </source>
</evidence>
<sequence length="332" mass="35079">MQLSVVVPTLNGRTQLVACLDALATAAPESEVVVVNGPSADGTTGMVRERDDVDVLVEVADRNLNVARNAGIEHASGEWIAIVGHDRTVEPGWDDAVAAGLDPGAARAGAHVFAEGYPMPGGRDRVGAVTGPTGADGERRDGPESRIIAGREVTYVDGRNVAFSRAALDALDGFDEYLRTGGARDLAHRLAANGYAVDWQDGMCVQDAAAVGPTRPGTSGSPVISDGGRTERDWYWKYRALAYRLVKNYGVRPTTARRLASHAVSDALSGFAGVVRGDGAPTSWFANGRDVLTGSGRGDAAGLLARWRDRGRRNPNGISSRSDRAVAVYDRR</sequence>
<dbReference type="InterPro" id="IPR001173">
    <property type="entry name" value="Glyco_trans_2-like"/>
</dbReference>
<dbReference type="EMBL" id="AOMD01000030">
    <property type="protein sequence ID" value="EMA43291.1"/>
    <property type="molecule type" value="Genomic_DNA"/>
</dbReference>
<dbReference type="Gene3D" id="3.90.550.10">
    <property type="entry name" value="Spore Coat Polysaccharide Biosynthesis Protein SpsA, Chain A"/>
    <property type="match status" value="1"/>
</dbReference>
<dbReference type="Pfam" id="PF00535">
    <property type="entry name" value="Glycos_transf_2"/>
    <property type="match status" value="1"/>
</dbReference>
<dbReference type="RefSeq" id="WP_006078848.1">
    <property type="nucleotide sequence ID" value="NZ_AOMD01000030.1"/>
</dbReference>
<comment type="similarity">
    <text evidence="1">Belongs to the glycosyltransferase 2 family.</text>
</comment>
<comment type="caution">
    <text evidence="6">The sequence shown here is derived from an EMBL/GenBank/DDBJ whole genome shotgun (WGS) entry which is preliminary data.</text>
</comment>
<dbReference type="SUPFAM" id="SSF53448">
    <property type="entry name" value="Nucleotide-diphospho-sugar transferases"/>
    <property type="match status" value="1"/>
</dbReference>
<dbReference type="Proteomes" id="UP000011669">
    <property type="component" value="Unassembled WGS sequence"/>
</dbReference>
<keyword evidence="3 6" id="KW-0808">Transferase</keyword>
<keyword evidence="7" id="KW-1185">Reference proteome</keyword>
<gene>
    <name evidence="6" type="ORF">C449_14972</name>
</gene>
<accession>M0MC20</accession>
<evidence type="ECO:0000256" key="1">
    <source>
        <dbReference type="ARBA" id="ARBA00006739"/>
    </source>
</evidence>
<dbReference type="PANTHER" id="PTHR43179">
    <property type="entry name" value="RHAMNOSYLTRANSFERASE WBBL"/>
    <property type="match status" value="1"/>
</dbReference>
<dbReference type="AlphaFoldDB" id="M0MC20"/>
<evidence type="ECO:0000313" key="6">
    <source>
        <dbReference type="EMBL" id="EMA43291.1"/>
    </source>
</evidence>
<evidence type="ECO:0000313" key="7">
    <source>
        <dbReference type="Proteomes" id="UP000011669"/>
    </source>
</evidence>
<dbReference type="PATRIC" id="fig|1227455.4.peg.3046"/>